<accession>A0ABD2ABE3</accession>
<dbReference type="EMBL" id="JAUDFV010000153">
    <property type="protein sequence ID" value="KAL2717020.1"/>
    <property type="molecule type" value="Genomic_DNA"/>
</dbReference>
<protein>
    <submittedName>
        <fullName evidence="2">Uncharacterized protein</fullName>
    </submittedName>
</protein>
<sequence>MGEAPKGEAEGPGNGGGGKTRRGEKEEEEEEEEEEESMLASPGMPADHERCRYDEFTFYSLPTGRFTLAAPSTCPRYPSFLYLALLTLHVLSK</sequence>
<feature type="compositionally biased region" description="Acidic residues" evidence="1">
    <location>
        <begin position="26"/>
        <end position="37"/>
    </location>
</feature>
<name>A0ABD2ABE3_VESSQ</name>
<comment type="caution">
    <text evidence="2">The sequence shown here is derived from an EMBL/GenBank/DDBJ whole genome shotgun (WGS) entry which is preliminary data.</text>
</comment>
<organism evidence="2 3">
    <name type="scientific">Vespula squamosa</name>
    <name type="common">Southern yellow jacket</name>
    <name type="synonym">Wasp</name>
    <dbReference type="NCBI Taxonomy" id="30214"/>
    <lineage>
        <taxon>Eukaryota</taxon>
        <taxon>Metazoa</taxon>
        <taxon>Ecdysozoa</taxon>
        <taxon>Arthropoda</taxon>
        <taxon>Hexapoda</taxon>
        <taxon>Insecta</taxon>
        <taxon>Pterygota</taxon>
        <taxon>Neoptera</taxon>
        <taxon>Endopterygota</taxon>
        <taxon>Hymenoptera</taxon>
        <taxon>Apocrita</taxon>
        <taxon>Aculeata</taxon>
        <taxon>Vespoidea</taxon>
        <taxon>Vespidae</taxon>
        <taxon>Vespinae</taxon>
        <taxon>Vespula</taxon>
    </lineage>
</organism>
<feature type="region of interest" description="Disordered" evidence="1">
    <location>
        <begin position="1"/>
        <end position="48"/>
    </location>
</feature>
<gene>
    <name evidence="2" type="ORF">V1478_012720</name>
</gene>
<evidence type="ECO:0000313" key="2">
    <source>
        <dbReference type="EMBL" id="KAL2717020.1"/>
    </source>
</evidence>
<evidence type="ECO:0000256" key="1">
    <source>
        <dbReference type="SAM" id="MobiDB-lite"/>
    </source>
</evidence>
<dbReference type="Proteomes" id="UP001607302">
    <property type="component" value="Unassembled WGS sequence"/>
</dbReference>
<proteinExistence type="predicted"/>
<reference evidence="2 3" key="1">
    <citation type="journal article" date="2024" name="Ann. Entomol. Soc. Am.">
        <title>Genomic analyses of the southern and eastern yellowjacket wasps (Hymenoptera: Vespidae) reveal evolutionary signatures of social life.</title>
        <authorList>
            <person name="Catto M.A."/>
            <person name="Caine P.B."/>
            <person name="Orr S.E."/>
            <person name="Hunt B.G."/>
            <person name="Goodisman M.A.D."/>
        </authorList>
    </citation>
    <scope>NUCLEOTIDE SEQUENCE [LARGE SCALE GENOMIC DNA]</scope>
    <source>
        <strain evidence="2">233</strain>
        <tissue evidence="2">Head and thorax</tissue>
    </source>
</reference>
<dbReference type="AlphaFoldDB" id="A0ABD2ABE3"/>
<evidence type="ECO:0000313" key="3">
    <source>
        <dbReference type="Proteomes" id="UP001607302"/>
    </source>
</evidence>
<keyword evidence="3" id="KW-1185">Reference proteome</keyword>